<dbReference type="InterPro" id="IPR003010">
    <property type="entry name" value="C-N_Hydrolase"/>
</dbReference>
<dbReference type="Gene3D" id="3.60.110.10">
    <property type="entry name" value="Carbon-nitrogen hydrolase"/>
    <property type="match status" value="1"/>
</dbReference>
<name>F4PK49_CACFS</name>
<proteinExistence type="predicted"/>
<protein>
    <recommendedName>
        <fullName evidence="1">CN hydrolase domain-containing protein</fullName>
    </recommendedName>
</protein>
<dbReference type="InterPro" id="IPR036526">
    <property type="entry name" value="C-N_Hydrolase_sf"/>
</dbReference>
<dbReference type="GO" id="GO:0005739">
    <property type="term" value="C:mitochondrion"/>
    <property type="evidence" value="ECO:0007669"/>
    <property type="project" value="TreeGrafter"/>
</dbReference>
<evidence type="ECO:0000259" key="1">
    <source>
        <dbReference type="PROSITE" id="PS50263"/>
    </source>
</evidence>
<dbReference type="PANTHER" id="PTHR23088:SF30">
    <property type="entry name" value="OMEGA-AMIDASE NIT2"/>
    <property type="match status" value="1"/>
</dbReference>
<dbReference type="EMBL" id="GL883007">
    <property type="protein sequence ID" value="EGG23973.1"/>
    <property type="molecule type" value="Genomic_DNA"/>
</dbReference>
<dbReference type="PANTHER" id="PTHR23088">
    <property type="entry name" value="NITRILASE-RELATED"/>
    <property type="match status" value="1"/>
</dbReference>
<evidence type="ECO:0000313" key="3">
    <source>
        <dbReference type="Proteomes" id="UP000007797"/>
    </source>
</evidence>
<dbReference type="GO" id="GO:0050152">
    <property type="term" value="F:omega-amidase activity"/>
    <property type="evidence" value="ECO:0007669"/>
    <property type="project" value="TreeGrafter"/>
</dbReference>
<organism evidence="2 3">
    <name type="scientific">Cavenderia fasciculata</name>
    <name type="common">Slime mold</name>
    <name type="synonym">Dictyostelium fasciculatum</name>
    <dbReference type="NCBI Taxonomy" id="261658"/>
    <lineage>
        <taxon>Eukaryota</taxon>
        <taxon>Amoebozoa</taxon>
        <taxon>Evosea</taxon>
        <taxon>Eumycetozoa</taxon>
        <taxon>Dictyostelia</taxon>
        <taxon>Acytosteliales</taxon>
        <taxon>Cavenderiaceae</taxon>
        <taxon>Cavenderia</taxon>
    </lineage>
</organism>
<dbReference type="GeneID" id="14876169"/>
<dbReference type="SUPFAM" id="SSF56317">
    <property type="entry name" value="Carbon-nitrogen hydrolase"/>
    <property type="match status" value="1"/>
</dbReference>
<dbReference type="RefSeq" id="XP_004361824.1">
    <property type="nucleotide sequence ID" value="XM_004361767.1"/>
</dbReference>
<accession>F4PK49</accession>
<dbReference type="OMA" id="ICNDIRY"/>
<reference evidence="3" key="1">
    <citation type="journal article" date="2011" name="Genome Res.">
        <title>Phylogeny-wide analysis of social amoeba genomes highlights ancient origins for complex intercellular communication.</title>
        <authorList>
            <person name="Heidel A.J."/>
            <person name="Lawal H.M."/>
            <person name="Felder M."/>
            <person name="Schilde C."/>
            <person name="Helps N.R."/>
            <person name="Tunggal B."/>
            <person name="Rivero F."/>
            <person name="John U."/>
            <person name="Schleicher M."/>
            <person name="Eichinger L."/>
            <person name="Platzer M."/>
            <person name="Noegel A.A."/>
            <person name="Schaap P."/>
            <person name="Gloeckner G."/>
        </authorList>
    </citation>
    <scope>NUCLEOTIDE SEQUENCE [LARGE SCALE GENOMIC DNA]</scope>
    <source>
        <strain evidence="3">SH3</strain>
    </source>
</reference>
<dbReference type="Proteomes" id="UP000007797">
    <property type="component" value="Unassembled WGS sequence"/>
</dbReference>
<sequence>MDHIKMKQIKDTSVDETFVLESEIRSYKVAMIQMKVVGCKQTNINKAKSLIDDMYHQIGNDESKKPLVIGLPEFFNWIGDMNDKQTAEEDDCKGPTLQMLSGLARQYSVHIVSGSIMERDSTVSPPKYYNTSFIFGPDGRLVDKFRKMYLYDSKLWFQESSYFTAGDRPCIVDLGKGIKIGVGICHDIRHSELSDYYSSNKCSLVLYPICFNSDNVETMLDLLFRSRAFDSYIYTVGVNSARGGLCWNPTYEVGGNSLCCGPAGEIIDRMGTEEGHLITTIDLDKIQYMYDDCPVPLRKKQVKAQPQYSTSSRISIPSSHATVYSA</sequence>
<gene>
    <name evidence="2" type="ORF">DFA_06111</name>
</gene>
<dbReference type="GO" id="GO:0006107">
    <property type="term" value="P:oxaloacetate metabolic process"/>
    <property type="evidence" value="ECO:0007669"/>
    <property type="project" value="TreeGrafter"/>
</dbReference>
<dbReference type="AlphaFoldDB" id="F4PK49"/>
<keyword evidence="3" id="KW-1185">Reference proteome</keyword>
<dbReference type="STRING" id="1054147.F4PK49"/>
<evidence type="ECO:0000313" key="2">
    <source>
        <dbReference type="EMBL" id="EGG23973.1"/>
    </source>
</evidence>
<dbReference type="PROSITE" id="PS50263">
    <property type="entry name" value="CN_HYDROLASE"/>
    <property type="match status" value="1"/>
</dbReference>
<dbReference type="OrthoDB" id="412018at2759"/>
<dbReference type="GO" id="GO:0006541">
    <property type="term" value="P:glutamine metabolic process"/>
    <property type="evidence" value="ECO:0007669"/>
    <property type="project" value="TreeGrafter"/>
</dbReference>
<dbReference type="Pfam" id="PF00795">
    <property type="entry name" value="CN_hydrolase"/>
    <property type="match status" value="1"/>
</dbReference>
<feature type="domain" description="CN hydrolase" evidence="1">
    <location>
        <begin position="27"/>
        <end position="283"/>
    </location>
</feature>
<dbReference type="KEGG" id="dfa:DFA_06111"/>
<dbReference type="GO" id="GO:0006528">
    <property type="term" value="P:asparagine metabolic process"/>
    <property type="evidence" value="ECO:0007669"/>
    <property type="project" value="TreeGrafter"/>
</dbReference>